<dbReference type="InterPro" id="IPR044946">
    <property type="entry name" value="Restrct_endonuc_typeI_TRD_sf"/>
</dbReference>
<dbReference type="PANTHER" id="PTHR30408:SF12">
    <property type="entry name" value="TYPE I RESTRICTION ENZYME MJAVIII SPECIFICITY SUBUNIT"/>
    <property type="match status" value="1"/>
</dbReference>
<dbReference type="RefSeq" id="WP_003667961.1">
    <property type="nucleotide sequence ID" value="NZ_ACGX02000006.1"/>
</dbReference>
<evidence type="ECO:0000313" key="6">
    <source>
        <dbReference type="Proteomes" id="UP000004335"/>
    </source>
</evidence>
<feature type="domain" description="Type I restriction modification DNA specificity" evidence="4">
    <location>
        <begin position="6"/>
        <end position="178"/>
    </location>
</feature>
<dbReference type="SUPFAM" id="SSF116734">
    <property type="entry name" value="DNA methylase specificity domain"/>
    <property type="match status" value="2"/>
</dbReference>
<dbReference type="Gene3D" id="3.90.220.20">
    <property type="entry name" value="DNA methylase specificity domains"/>
    <property type="match status" value="2"/>
</dbReference>
<evidence type="ECO:0000256" key="3">
    <source>
        <dbReference type="ARBA" id="ARBA00023125"/>
    </source>
</evidence>
<dbReference type="Proteomes" id="UP000004335">
    <property type="component" value="Unassembled WGS sequence"/>
</dbReference>
<feature type="domain" description="Type I restriction modification DNA specificity" evidence="4">
    <location>
        <begin position="193"/>
        <end position="335"/>
    </location>
</feature>
<reference evidence="5 6" key="1">
    <citation type="submission" date="2011-01" db="EMBL/GenBank/DDBJ databases">
        <authorList>
            <person name="Muzny D."/>
            <person name="Qin X."/>
            <person name="Buhay C."/>
            <person name="Dugan-Rocha S."/>
            <person name="Ding Y."/>
            <person name="Chen G."/>
            <person name="Hawes A."/>
            <person name="Holder M."/>
            <person name="Jhangiani S."/>
            <person name="Johnson A."/>
            <person name="Khan Z."/>
            <person name="Li Z."/>
            <person name="Liu W."/>
            <person name="Liu X."/>
            <person name="Perez L."/>
            <person name="Shen H."/>
            <person name="Wang Q."/>
            <person name="Watt J."/>
            <person name="Xi L."/>
            <person name="Xin Y."/>
            <person name="Zhou J."/>
            <person name="Deng J."/>
            <person name="Jiang H."/>
            <person name="Liu Y."/>
            <person name="Qu J."/>
            <person name="Song X.-Z."/>
            <person name="Zhang L."/>
            <person name="Villasana D."/>
            <person name="Johnson A."/>
            <person name="Liu J."/>
            <person name="Liyanage D."/>
            <person name="Lorensuhewa L."/>
            <person name="Robinson T."/>
            <person name="Song A."/>
            <person name="Song B.-B."/>
            <person name="Dinh H."/>
            <person name="Thornton R."/>
            <person name="Coyle M."/>
            <person name="Francisco L."/>
            <person name="Jackson L."/>
            <person name="Javaid M."/>
            <person name="Korchina V."/>
            <person name="Kovar C."/>
            <person name="Mata R."/>
            <person name="Mathew T."/>
            <person name="Ngo R."/>
            <person name="Nguyen L."/>
            <person name="Nguyen N."/>
            <person name="Okwuonu G."/>
            <person name="Ongeri F."/>
            <person name="Pham C."/>
            <person name="Simmons D."/>
            <person name="Wilczek-Boney K."/>
            <person name="Hale W."/>
            <person name="Jakkamsetti A."/>
            <person name="Pham P."/>
            <person name="Ruth R."/>
            <person name="San Lucas F."/>
            <person name="Warren J."/>
            <person name="Zhang J."/>
            <person name="Zhao Z."/>
            <person name="Zhou C."/>
            <person name="Zhu D."/>
            <person name="Lee S."/>
            <person name="Bess C."/>
            <person name="Blankenburg K."/>
            <person name="Forbes L."/>
            <person name="Fu Q."/>
            <person name="Gubbala S."/>
            <person name="Hirani K."/>
            <person name="Jayaseelan J.C."/>
            <person name="Lara F."/>
            <person name="Munidasa M."/>
            <person name="Palculict T."/>
            <person name="Patil S."/>
            <person name="Pu L.-L."/>
            <person name="Saada N."/>
            <person name="Tang L."/>
            <person name="Weissenberger G."/>
            <person name="Zhu Y."/>
            <person name="Hemphill L."/>
            <person name="Shang Y."/>
            <person name="Youmans B."/>
            <person name="Ayvaz T."/>
            <person name="Ross M."/>
            <person name="Santibanez J."/>
            <person name="Aqrawi P."/>
            <person name="Gross S."/>
            <person name="Joshi V."/>
            <person name="Fowler G."/>
            <person name="Nazareth L."/>
            <person name="Reid J."/>
            <person name="Worley K."/>
            <person name="Petrosino J."/>
            <person name="Highlander S."/>
            <person name="Gibbs R."/>
        </authorList>
    </citation>
    <scope>NUCLEOTIDE SEQUENCE [LARGE SCALE GENOMIC DNA]</scope>
    <source>
        <strain evidence="5 6">MM4-1A</strain>
    </source>
</reference>
<gene>
    <name evidence="5" type="ORF">HMPREF0536_10795</name>
</gene>
<dbReference type="CDD" id="cd17256">
    <property type="entry name" value="RMtype1_S_EcoJA65PI-TRD1-CR1_like"/>
    <property type="match status" value="1"/>
</dbReference>
<proteinExistence type="inferred from homology"/>
<evidence type="ECO:0000256" key="1">
    <source>
        <dbReference type="ARBA" id="ARBA00010923"/>
    </source>
</evidence>
<dbReference type="GO" id="GO:0009307">
    <property type="term" value="P:DNA restriction-modification system"/>
    <property type="evidence" value="ECO:0007669"/>
    <property type="project" value="UniProtKB-KW"/>
</dbReference>
<comment type="similarity">
    <text evidence="1">Belongs to the type-I restriction system S methylase family.</text>
</comment>
<dbReference type="EMBL" id="ACGX02000006">
    <property type="protein sequence ID" value="EGC15146.1"/>
    <property type="molecule type" value="Genomic_DNA"/>
</dbReference>
<dbReference type="InterPro" id="IPR000055">
    <property type="entry name" value="Restrct_endonuc_typeI_TRD"/>
</dbReference>
<protein>
    <submittedName>
        <fullName evidence="5">Type I restriction modification DNA specificity domain protein</fullName>
    </submittedName>
</protein>
<organism evidence="5 6">
    <name type="scientific">Limosilactobacillus reuteri MM4-1A</name>
    <dbReference type="NCBI Taxonomy" id="548485"/>
    <lineage>
        <taxon>Bacteria</taxon>
        <taxon>Bacillati</taxon>
        <taxon>Bacillota</taxon>
        <taxon>Bacilli</taxon>
        <taxon>Lactobacillales</taxon>
        <taxon>Lactobacillaceae</taxon>
        <taxon>Limosilactobacillus</taxon>
    </lineage>
</organism>
<accession>A0A828RI47</accession>
<comment type="caution">
    <text evidence="5">The sequence shown here is derived from an EMBL/GenBank/DDBJ whole genome shotgun (WGS) entry which is preliminary data.</text>
</comment>
<name>A0A828RI47_LIMRT</name>
<sequence>MIYKYLGDIAEIKGGKRMPKGTRLQQEKNQHPYLRITDYDGKSFDRNSIRYVPDEVFEKISNYTVTEGDIFLSIVGTIGIATTIDKEYDNANLTENAVKIIPDESVNSKYILYFLQSMLGQRQMNELSVGSTQKKLPIKNIKKIKILLPNLEIQNKVVSNLQILDKKIALNNQINDNLDALLTNIFKKYMINDGFEKSNLTQIANYKNGLAMQKYRPNSNEESLPVLKIKELNQGNTDDSSDRCSANLDNSVIVNTGDIIFSWSGTLLVKNWTGDKAGLNQHLFKVTSNKYPAWFIYEWTKYHLLRFQAIAAGKATTMGHIKRSDLKSSLVYIPSQLFLAKMDSQLAPIYSQRLNLIKENQQLSKLKQTLLKKYF</sequence>
<dbReference type="Pfam" id="PF01420">
    <property type="entry name" value="Methylase_S"/>
    <property type="match status" value="2"/>
</dbReference>
<keyword evidence="2" id="KW-0680">Restriction system</keyword>
<keyword evidence="3" id="KW-0238">DNA-binding</keyword>
<evidence type="ECO:0000256" key="2">
    <source>
        <dbReference type="ARBA" id="ARBA00022747"/>
    </source>
</evidence>
<dbReference type="InterPro" id="IPR052021">
    <property type="entry name" value="Type-I_RS_S_subunit"/>
</dbReference>
<dbReference type="GO" id="GO:0003677">
    <property type="term" value="F:DNA binding"/>
    <property type="evidence" value="ECO:0007669"/>
    <property type="project" value="UniProtKB-KW"/>
</dbReference>
<evidence type="ECO:0000259" key="4">
    <source>
        <dbReference type="Pfam" id="PF01420"/>
    </source>
</evidence>
<evidence type="ECO:0000313" key="5">
    <source>
        <dbReference type="EMBL" id="EGC15146.1"/>
    </source>
</evidence>
<dbReference type="PANTHER" id="PTHR30408">
    <property type="entry name" value="TYPE-1 RESTRICTION ENZYME ECOKI SPECIFICITY PROTEIN"/>
    <property type="match status" value="1"/>
</dbReference>
<dbReference type="AlphaFoldDB" id="A0A828RI47"/>